<name>A0AAJ0B3R5_9PEZI</name>
<proteinExistence type="predicted"/>
<evidence type="ECO:0000313" key="2">
    <source>
        <dbReference type="Proteomes" id="UP001239445"/>
    </source>
</evidence>
<gene>
    <name evidence="1" type="ORF">QBC47DRAFT_464338</name>
</gene>
<dbReference type="AlphaFoldDB" id="A0AAJ0B3R5"/>
<dbReference type="Gene3D" id="2.40.10.10">
    <property type="entry name" value="Trypsin-like serine proteases"/>
    <property type="match status" value="1"/>
</dbReference>
<keyword evidence="2" id="KW-1185">Reference proteome</keyword>
<protein>
    <submittedName>
        <fullName evidence="1">Uncharacterized protein</fullName>
    </submittedName>
</protein>
<evidence type="ECO:0000313" key="1">
    <source>
        <dbReference type="EMBL" id="KAK1751145.1"/>
    </source>
</evidence>
<dbReference type="Proteomes" id="UP001239445">
    <property type="component" value="Unassembled WGS sequence"/>
</dbReference>
<organism evidence="1 2">
    <name type="scientific">Echria macrotheca</name>
    <dbReference type="NCBI Taxonomy" id="438768"/>
    <lineage>
        <taxon>Eukaryota</taxon>
        <taxon>Fungi</taxon>
        <taxon>Dikarya</taxon>
        <taxon>Ascomycota</taxon>
        <taxon>Pezizomycotina</taxon>
        <taxon>Sordariomycetes</taxon>
        <taxon>Sordariomycetidae</taxon>
        <taxon>Sordariales</taxon>
        <taxon>Schizotheciaceae</taxon>
        <taxon>Echria</taxon>
    </lineage>
</organism>
<comment type="caution">
    <text evidence="1">The sequence shown here is derived from an EMBL/GenBank/DDBJ whole genome shotgun (WGS) entry which is preliminary data.</text>
</comment>
<dbReference type="SUPFAM" id="SSF50494">
    <property type="entry name" value="Trypsin-like serine proteases"/>
    <property type="match status" value="1"/>
</dbReference>
<dbReference type="InterPro" id="IPR043504">
    <property type="entry name" value="Peptidase_S1_PA_chymotrypsin"/>
</dbReference>
<reference evidence="1" key="1">
    <citation type="submission" date="2023-06" db="EMBL/GenBank/DDBJ databases">
        <title>Genome-scale phylogeny and comparative genomics of the fungal order Sordariales.</title>
        <authorList>
            <consortium name="Lawrence Berkeley National Laboratory"/>
            <person name="Hensen N."/>
            <person name="Bonometti L."/>
            <person name="Westerberg I."/>
            <person name="Brannstrom I.O."/>
            <person name="Guillou S."/>
            <person name="Cros-Aarteil S."/>
            <person name="Calhoun S."/>
            <person name="Haridas S."/>
            <person name="Kuo A."/>
            <person name="Mondo S."/>
            <person name="Pangilinan J."/>
            <person name="Riley R."/>
            <person name="Labutti K."/>
            <person name="Andreopoulos B."/>
            <person name="Lipzen A."/>
            <person name="Chen C."/>
            <person name="Yanf M."/>
            <person name="Daum C."/>
            <person name="Ng V."/>
            <person name="Clum A."/>
            <person name="Steindorff A."/>
            <person name="Ohm R."/>
            <person name="Martin F."/>
            <person name="Silar P."/>
            <person name="Natvig D."/>
            <person name="Lalanne C."/>
            <person name="Gautier V."/>
            <person name="Ament-Velasquez S.L."/>
            <person name="Kruys A."/>
            <person name="Hutchinson M.I."/>
            <person name="Powell A.J."/>
            <person name="Barry K."/>
            <person name="Miller A.N."/>
            <person name="Grigoriev I.V."/>
            <person name="Debuchy R."/>
            <person name="Gladieux P."/>
            <person name="Thoren M.H."/>
            <person name="Johannesson H."/>
        </authorList>
    </citation>
    <scope>NUCLEOTIDE SEQUENCE</scope>
    <source>
        <strain evidence="1">PSN4</strain>
    </source>
</reference>
<dbReference type="EMBL" id="MU839843">
    <property type="protein sequence ID" value="KAK1751145.1"/>
    <property type="molecule type" value="Genomic_DNA"/>
</dbReference>
<sequence>MASEHYLDPNTSESDAVHIFNVPSRVGAPPPHPFPVASLWDSQCIEIDKDIGKKRLVGVTCKILSAEKVDKVISVELISRIPLRSNMLPQGQPTIVIVARWTDDGCSVIWGRAVSRIKKWVDSIRVSSKTPNIDIAVEMIGEEHVKEKYMAPVESGLLDRGLREHWALIKDDVGRILDSFSQTKGHVTSIHLFRLGFSTIYGDNPNTVRDSEKYQREAKLVPSMPYKQQVSLGSDISVSKYIKTDDGREISSPVGTMGCWLEIKTKSEPEWTKVALTNYHVIRPWYDGFHIDKVGVVGQPTAGSELWRMDTSGISPSDDVDRPLVEHPSRAKHNHGVVRSQQLAELLPDHIPRGKKAREDLQHIIPFFDNNQHRLGRVFCASGFMRRTATGGRLDWALIRPASDDRVGNNTLPSLRDWEAKYVDFNCWPHYETDEGPLQQPTERGLRVLQQGDGIYKLGATTGVSSGKHQETKGNVAVSDDQHVAGSKLSEEFAYVQAEDHVFSAAGDSGSVAWDRKGRAVGLVFGGLRPTGVLGTAGLTYITPIHDVFKDIMEFSDGEITDIRIAE</sequence>
<dbReference type="InterPro" id="IPR009003">
    <property type="entry name" value="Peptidase_S1_PA"/>
</dbReference>
<accession>A0AAJ0B3R5</accession>